<evidence type="ECO:0000313" key="1">
    <source>
        <dbReference type="EMBL" id="KAF6026992.1"/>
    </source>
</evidence>
<organism evidence="1 2">
    <name type="scientific">Bugula neritina</name>
    <name type="common">Brown bryozoan</name>
    <name type="synonym">Sertularia neritina</name>
    <dbReference type="NCBI Taxonomy" id="10212"/>
    <lineage>
        <taxon>Eukaryota</taxon>
        <taxon>Metazoa</taxon>
        <taxon>Spiralia</taxon>
        <taxon>Lophotrochozoa</taxon>
        <taxon>Bryozoa</taxon>
        <taxon>Gymnolaemata</taxon>
        <taxon>Cheilostomatida</taxon>
        <taxon>Flustrina</taxon>
        <taxon>Buguloidea</taxon>
        <taxon>Bugulidae</taxon>
        <taxon>Bugula</taxon>
    </lineage>
</organism>
<protein>
    <submittedName>
        <fullName evidence="1">Uncharacterized protein</fullName>
    </submittedName>
</protein>
<gene>
    <name evidence="1" type="ORF">EB796_014700</name>
</gene>
<dbReference type="AlphaFoldDB" id="A0A7J7JKX0"/>
<reference evidence="1" key="1">
    <citation type="submission" date="2020-06" db="EMBL/GenBank/DDBJ databases">
        <title>Draft genome of Bugula neritina, a colonial animal packing powerful symbionts and potential medicines.</title>
        <authorList>
            <person name="Rayko M."/>
        </authorList>
    </citation>
    <scope>NUCLEOTIDE SEQUENCE [LARGE SCALE GENOMIC DNA]</scope>
    <source>
        <strain evidence="1">Kwan_BN1</strain>
    </source>
</reference>
<dbReference type="EMBL" id="VXIV02002168">
    <property type="protein sequence ID" value="KAF6026992.1"/>
    <property type="molecule type" value="Genomic_DNA"/>
</dbReference>
<name>A0A7J7JKX0_BUGNE</name>
<sequence>MKAMKLANGEIDIGNLVVPIEYETMHIREDGTMEKLKQEVSGRKFSLHDIRKDHLHRMSTLKALRNINVEELTQVEVCKMLSDNGEVVLEDDFIRNKQRLDELCHTRHMAVWHDHSDIAGASHYLFMIWFLYDKLTYLTDQELKLKHPSTDQIWSELIARGVPLSYKEKGLDLKHKLCEELKGVKRPPAILCSDDSGGIDIDEYEISKAEPLHDFKNIINKVMRELVYATEDSNLKQIISKILLTLKVANREMKGRDCRLNLIKVTGLLQQHIEVANCNKICKMLLALVELQQLAYADENKRTPKMILRAYNQSYVFATTYISLFCGNSSVSSSQRSLFGMPFHSIVVHLPEMLRLINGQSIVAEQAERHFNKIRQLTLNTSNRRASSLITNCLFRIAMQRKKSETSYHNTEYNLLRVTAEKSLVSKAARGIYLGRNTIIKNQIFQDCQTAALVHLSRIADYIEHGPNIWYKVHDSAIEFLDGLDEPEYRAEGPKLTHFRSSNWADLSDRIEKSWTDCLRQKTLLKIQIVNSLEESEQPKKSMNHRADNKTLVDHMPSLYAALREEKSKAPVTSSLAHSSDLSVECEPLNNTSSSFISDIPSLHKENSFDPQVNSDSRYKSQPICEPATSVEEILRRSWPFDMKTLNNFFKCKNAMKQKPSLLAKTQYRAAAKNVKPYLKKMLDTVRKEEKDLTLKKINSEGILLTELTAKNEVKSQYGKQIKALAHLLNQLEKF</sequence>
<comment type="caution">
    <text evidence="1">The sequence shown here is derived from an EMBL/GenBank/DDBJ whole genome shotgun (WGS) entry which is preliminary data.</text>
</comment>
<dbReference type="Proteomes" id="UP000593567">
    <property type="component" value="Unassembled WGS sequence"/>
</dbReference>
<evidence type="ECO:0000313" key="2">
    <source>
        <dbReference type="Proteomes" id="UP000593567"/>
    </source>
</evidence>
<dbReference type="OrthoDB" id="5986221at2759"/>
<proteinExistence type="predicted"/>
<keyword evidence="2" id="KW-1185">Reference proteome</keyword>
<accession>A0A7J7JKX0</accession>